<accession>A0A9W5PBH8</accession>
<name>A0A9W5PBH8_9BACI</name>
<evidence type="ECO:0000313" key="3">
    <source>
        <dbReference type="Proteomes" id="UP000011182"/>
    </source>
</evidence>
<feature type="signal peptide" evidence="1">
    <location>
        <begin position="1"/>
        <end position="31"/>
    </location>
</feature>
<evidence type="ECO:0000313" key="2">
    <source>
        <dbReference type="EMBL" id="ELS59611.1"/>
    </source>
</evidence>
<dbReference type="Proteomes" id="UP000011182">
    <property type="component" value="Unassembled WGS sequence"/>
</dbReference>
<comment type="caution">
    <text evidence="2">The sequence shown here is derived from an EMBL/GenBank/DDBJ whole genome shotgun (WGS) entry which is preliminary data.</text>
</comment>
<evidence type="ECO:0000256" key="1">
    <source>
        <dbReference type="SAM" id="SignalP"/>
    </source>
</evidence>
<protein>
    <submittedName>
        <fullName evidence="2">Lipoprotein</fullName>
    </submittedName>
</protein>
<dbReference type="EMBL" id="AMXN01000009">
    <property type="protein sequence ID" value="ELS59611.1"/>
    <property type="molecule type" value="Genomic_DNA"/>
</dbReference>
<keyword evidence="2" id="KW-0449">Lipoprotein</keyword>
<proteinExistence type="predicted"/>
<keyword evidence="1" id="KW-0732">Signal</keyword>
<organism evidence="2 3">
    <name type="scientific">Bacillus inaquosorum KCTC 13429</name>
    <dbReference type="NCBI Taxonomy" id="1236548"/>
    <lineage>
        <taxon>Bacteria</taxon>
        <taxon>Bacillati</taxon>
        <taxon>Bacillota</taxon>
        <taxon>Bacilli</taxon>
        <taxon>Bacillales</taxon>
        <taxon>Bacillaceae</taxon>
        <taxon>Bacillus</taxon>
    </lineage>
</organism>
<reference evidence="2 3" key="1">
    <citation type="journal article" date="2014" name="Syst. Appl. Microbiol.">
        <title>Genomic insights into the taxonomic status of the three subspecies of Bacillus subtilis.</title>
        <authorList>
            <person name="Yi H."/>
            <person name="Chun J."/>
            <person name="Cha C.J."/>
        </authorList>
    </citation>
    <scope>NUCLEOTIDE SEQUENCE [LARGE SCALE GENOMIC DNA]</scope>
    <source>
        <strain evidence="2 3">KCTC 13429</strain>
    </source>
</reference>
<dbReference type="AlphaFoldDB" id="A0A9W5PBH8"/>
<gene>
    <name evidence="2" type="ORF">BSI_39920</name>
</gene>
<feature type="chain" id="PRO_5040813817" evidence="1">
    <location>
        <begin position="32"/>
        <end position="173"/>
    </location>
</feature>
<sequence length="173" mass="19616">MKKKEGIKKVKRVLFSLCVLIFGFTFVQSKAQALTFTVLPITQKTDQWLVKVSEAKNVKEFASPQNGEYKVYSLEVKNIGGKAATVDVQLYRNDPDSITRFSLFGCPDENCIKQKEDSKTLADSLNDGSPLRFKHFMLADKASELEVDIIWTQKGKEGRHLKQTFKFTEDGVN</sequence>
<keyword evidence="3" id="KW-1185">Reference proteome</keyword>